<dbReference type="Proteomes" id="UP000285112">
    <property type="component" value="Unassembled WGS sequence"/>
</dbReference>
<sequence length="332" mass="37280">MNTHEELVRELKSLRKGRGVHAGRIGERIGPTLRVLCGVTHDDGPVAIREKLVARLTGLAQQLPEDMRLATVAAFGLTAEVRMPLYQDRVGWAAPRIDRDARTVRRRVDEAIDLLAELVVTIPLRPDGAWHIGELHVVVTLDRPQHEVLEQYRIVADHDGLHELDFTSPAFALRGLPDVDVLYGGTLRAGGTAPRGRLSLTPPEPLAKGDTHAFAIRYRLPRPQVLRSYVVHELEQPCELFDLRVRFARYRIPRQVWTLRDVTGPHGGHQQPVDRAGEIYQRFQRLLPGRSYGARWDGDEGGNEFSGHHCSCADRSAPRNTDFSEERVGNVS</sequence>
<protein>
    <submittedName>
        <fullName evidence="1">Uncharacterized protein</fullName>
    </submittedName>
</protein>
<name>A0A419HPQ4_9PSEU</name>
<evidence type="ECO:0000313" key="2">
    <source>
        <dbReference type="Proteomes" id="UP000285112"/>
    </source>
</evidence>
<keyword evidence="2" id="KW-1185">Reference proteome</keyword>
<reference evidence="1 2" key="1">
    <citation type="submission" date="2018-09" db="EMBL/GenBank/DDBJ databases">
        <title>YIM PH 21725 draft genome.</title>
        <authorList>
            <person name="Miao C."/>
        </authorList>
    </citation>
    <scope>NUCLEOTIDE SEQUENCE [LARGE SCALE GENOMIC DNA]</scope>
    <source>
        <strain evidence="2">YIM PH21725</strain>
    </source>
</reference>
<organism evidence="1 2">
    <name type="scientific">Amycolatopsis panacis</name>
    <dbReference type="NCBI Taxonomy" id="2340917"/>
    <lineage>
        <taxon>Bacteria</taxon>
        <taxon>Bacillati</taxon>
        <taxon>Actinomycetota</taxon>
        <taxon>Actinomycetes</taxon>
        <taxon>Pseudonocardiales</taxon>
        <taxon>Pseudonocardiaceae</taxon>
        <taxon>Amycolatopsis</taxon>
    </lineage>
</organism>
<accession>A0A419HPQ4</accession>
<comment type="caution">
    <text evidence="1">The sequence shown here is derived from an EMBL/GenBank/DDBJ whole genome shotgun (WGS) entry which is preliminary data.</text>
</comment>
<gene>
    <name evidence="1" type="ORF">D5S19_28330</name>
</gene>
<dbReference type="OrthoDB" id="3666039at2"/>
<proteinExistence type="predicted"/>
<dbReference type="AlphaFoldDB" id="A0A419HPQ4"/>
<evidence type="ECO:0000313" key="1">
    <source>
        <dbReference type="EMBL" id="RJQ78371.1"/>
    </source>
</evidence>
<dbReference type="RefSeq" id="WP_120026410.1">
    <property type="nucleotide sequence ID" value="NZ_QZFV01000131.1"/>
</dbReference>
<dbReference type="EMBL" id="QZFV01000131">
    <property type="protein sequence ID" value="RJQ78371.1"/>
    <property type="molecule type" value="Genomic_DNA"/>
</dbReference>